<dbReference type="SUPFAM" id="SSF89550">
    <property type="entry name" value="PHP domain-like"/>
    <property type="match status" value="1"/>
</dbReference>
<keyword evidence="3" id="KW-1185">Reference proteome</keyword>
<comment type="caution">
    <text evidence="2">The sequence shown here is derived from an EMBL/GenBank/DDBJ whole genome shotgun (WGS) entry which is preliminary data.</text>
</comment>
<dbReference type="GO" id="GO:0004534">
    <property type="term" value="F:5'-3' RNA exonuclease activity"/>
    <property type="evidence" value="ECO:0007669"/>
    <property type="project" value="TreeGrafter"/>
</dbReference>
<dbReference type="Proteomes" id="UP000195137">
    <property type="component" value="Unassembled WGS sequence"/>
</dbReference>
<evidence type="ECO:0000313" key="3">
    <source>
        <dbReference type="Proteomes" id="UP000195137"/>
    </source>
</evidence>
<dbReference type="Gene3D" id="3.20.20.140">
    <property type="entry name" value="Metal-dependent hydrolases"/>
    <property type="match status" value="1"/>
</dbReference>
<accession>A0A1Y3GFA2</accession>
<dbReference type="EMBL" id="MRZU01000003">
    <property type="protein sequence ID" value="OUJ18983.1"/>
    <property type="molecule type" value="Genomic_DNA"/>
</dbReference>
<dbReference type="InterPro" id="IPR052018">
    <property type="entry name" value="PHP_domain"/>
</dbReference>
<proteinExistence type="predicted"/>
<dbReference type="GO" id="GO:0035312">
    <property type="term" value="F:5'-3' DNA exonuclease activity"/>
    <property type="evidence" value="ECO:0007669"/>
    <property type="project" value="TreeGrafter"/>
</dbReference>
<dbReference type="PANTHER" id="PTHR42924">
    <property type="entry name" value="EXONUCLEASE"/>
    <property type="match status" value="1"/>
</dbReference>
<dbReference type="SMART" id="SM00481">
    <property type="entry name" value="POLIIIAc"/>
    <property type="match status" value="1"/>
</dbReference>
<dbReference type="NCBIfam" id="NF038032">
    <property type="entry name" value="CehA_McbA_metalo"/>
    <property type="match status" value="1"/>
</dbReference>
<dbReference type="PANTHER" id="PTHR42924:SF3">
    <property type="entry name" value="POLYMERASE_HISTIDINOL PHOSPHATASE N-TERMINAL DOMAIN-CONTAINING PROTEIN"/>
    <property type="match status" value="1"/>
</dbReference>
<evidence type="ECO:0000313" key="2">
    <source>
        <dbReference type="EMBL" id="OUJ18983.1"/>
    </source>
</evidence>
<dbReference type="AlphaFoldDB" id="A0A1Y3GFA2"/>
<evidence type="ECO:0000259" key="1">
    <source>
        <dbReference type="SMART" id="SM00481"/>
    </source>
</evidence>
<dbReference type="Pfam" id="PF02811">
    <property type="entry name" value="PHP"/>
    <property type="match status" value="1"/>
</dbReference>
<protein>
    <submittedName>
        <fullName evidence="2">Metal-dependent phosphoesterase (PHP family)</fullName>
    </submittedName>
</protein>
<dbReference type="RefSeq" id="WP_086637036.1">
    <property type="nucleotide sequence ID" value="NZ_MRZU01000003.1"/>
</dbReference>
<dbReference type="InterPro" id="IPR003141">
    <property type="entry name" value="Pol/His_phosphatase_N"/>
</dbReference>
<feature type="domain" description="Polymerase/histidinol phosphatase N-terminal" evidence="1">
    <location>
        <begin position="6"/>
        <end position="72"/>
    </location>
</feature>
<dbReference type="CDD" id="cd07432">
    <property type="entry name" value="PHP_HisPPase"/>
    <property type="match status" value="1"/>
</dbReference>
<reference evidence="2 3" key="1">
    <citation type="submission" date="2016-12" db="EMBL/GenBank/DDBJ databases">
        <title>Discovery of methanogenic haloarchaea.</title>
        <authorList>
            <person name="Sorokin D.Y."/>
            <person name="Makarova K.S."/>
            <person name="Abbas B."/>
            <person name="Ferrer M."/>
            <person name="Golyshin P.N."/>
        </authorList>
    </citation>
    <scope>NUCLEOTIDE SEQUENCE [LARGE SCALE GENOMIC DNA]</scope>
    <source>
        <strain evidence="2">AMET1</strain>
    </source>
</reference>
<dbReference type="InterPro" id="IPR016195">
    <property type="entry name" value="Pol/histidinol_Pase-like"/>
</dbReference>
<sequence length="225" mass="25103">MRDIRIDFHVHSEYSEDAAGTIEEIIESAEKQELDAIAITDHDRIEGNLEGQKLCENKDLIVIPGVEVTTKDGHLIVLGINETIEPGLSVEKTIEIAKKENAFIIVPHLFHRYRHGIGKKIDKLKDKVDAIEVYNSRYVTGIANARAKRYTKKNGIAVVAGSDSHIPEMVGRGVTKLDCDKSIESIFEAVKSGETEIELIKTPLSLFLKQASGSFLREIARRISR</sequence>
<gene>
    <name evidence="2" type="ORF">AMET1_0634</name>
</gene>
<dbReference type="InterPro" id="IPR004013">
    <property type="entry name" value="PHP_dom"/>
</dbReference>
<name>A0A1Y3GFA2_9EURY</name>
<organism evidence="2 3">
    <name type="scientific">Methanonatronarchaeum thermophilum</name>
    <dbReference type="NCBI Taxonomy" id="1927129"/>
    <lineage>
        <taxon>Archaea</taxon>
        <taxon>Methanobacteriati</taxon>
        <taxon>Methanobacteriota</taxon>
        <taxon>Methanonatronarchaeia</taxon>
        <taxon>Methanonatronarchaeales</taxon>
        <taxon>Methanonatronarchaeaceae</taxon>
        <taxon>Methanonatronarchaeum</taxon>
    </lineage>
</organism>